<dbReference type="Proteomes" id="UP000237105">
    <property type="component" value="Unassembled WGS sequence"/>
</dbReference>
<sequence>MVGWAGPERAGLRAQNVKPNLTLRKWPDWAYLDRVRSDQSAGYMTKQRATSLDVAHFDNFILRYSSCVEI</sequence>
<evidence type="ECO:0000313" key="2">
    <source>
        <dbReference type="Proteomes" id="UP000237105"/>
    </source>
</evidence>
<dbReference type="AlphaFoldDB" id="A0A2P5D2E3"/>
<evidence type="ECO:0000313" key="1">
    <source>
        <dbReference type="EMBL" id="PON67463.1"/>
    </source>
</evidence>
<gene>
    <name evidence="1" type="ORF">PanWU01x14_102660</name>
</gene>
<keyword evidence="2" id="KW-1185">Reference proteome</keyword>
<comment type="caution">
    <text evidence="1">The sequence shown here is derived from an EMBL/GenBank/DDBJ whole genome shotgun (WGS) entry which is preliminary data.</text>
</comment>
<reference evidence="2" key="1">
    <citation type="submission" date="2016-06" db="EMBL/GenBank/DDBJ databases">
        <title>Parallel loss of symbiosis genes in relatives of nitrogen-fixing non-legume Parasponia.</title>
        <authorList>
            <person name="Van Velzen R."/>
            <person name="Holmer R."/>
            <person name="Bu F."/>
            <person name="Rutten L."/>
            <person name="Van Zeijl A."/>
            <person name="Liu W."/>
            <person name="Santuari L."/>
            <person name="Cao Q."/>
            <person name="Sharma T."/>
            <person name="Shen D."/>
            <person name="Roswanjaya Y."/>
            <person name="Wardhani T."/>
            <person name="Kalhor M.S."/>
            <person name="Jansen J."/>
            <person name="Van den Hoogen J."/>
            <person name="Gungor B."/>
            <person name="Hartog M."/>
            <person name="Hontelez J."/>
            <person name="Verver J."/>
            <person name="Yang W.-C."/>
            <person name="Schijlen E."/>
            <person name="Repin R."/>
            <person name="Schilthuizen M."/>
            <person name="Schranz E."/>
            <person name="Heidstra R."/>
            <person name="Miyata K."/>
            <person name="Fedorova E."/>
            <person name="Kohlen W."/>
            <person name="Bisseling T."/>
            <person name="Smit S."/>
            <person name="Geurts R."/>
        </authorList>
    </citation>
    <scope>NUCLEOTIDE SEQUENCE [LARGE SCALE GENOMIC DNA]</scope>
    <source>
        <strain evidence="2">cv. WU1-14</strain>
    </source>
</reference>
<organism evidence="1 2">
    <name type="scientific">Parasponia andersonii</name>
    <name type="common">Sponia andersonii</name>
    <dbReference type="NCBI Taxonomy" id="3476"/>
    <lineage>
        <taxon>Eukaryota</taxon>
        <taxon>Viridiplantae</taxon>
        <taxon>Streptophyta</taxon>
        <taxon>Embryophyta</taxon>
        <taxon>Tracheophyta</taxon>
        <taxon>Spermatophyta</taxon>
        <taxon>Magnoliopsida</taxon>
        <taxon>eudicotyledons</taxon>
        <taxon>Gunneridae</taxon>
        <taxon>Pentapetalae</taxon>
        <taxon>rosids</taxon>
        <taxon>fabids</taxon>
        <taxon>Rosales</taxon>
        <taxon>Cannabaceae</taxon>
        <taxon>Parasponia</taxon>
    </lineage>
</organism>
<protein>
    <submittedName>
        <fullName evidence="1">Uncharacterized protein</fullName>
    </submittedName>
</protein>
<name>A0A2P5D2E3_PARAD</name>
<proteinExistence type="predicted"/>
<accession>A0A2P5D2E3</accession>
<dbReference type="EMBL" id="JXTB01000071">
    <property type="protein sequence ID" value="PON67463.1"/>
    <property type="molecule type" value="Genomic_DNA"/>
</dbReference>